<evidence type="ECO:0000313" key="1">
    <source>
        <dbReference type="EMBL" id="KAE9011681.1"/>
    </source>
</evidence>
<organism evidence="2 3">
    <name type="scientific">Phytophthora rubi</name>
    <dbReference type="NCBI Taxonomy" id="129364"/>
    <lineage>
        <taxon>Eukaryota</taxon>
        <taxon>Sar</taxon>
        <taxon>Stramenopiles</taxon>
        <taxon>Oomycota</taxon>
        <taxon>Peronosporomycetes</taxon>
        <taxon>Peronosporales</taxon>
        <taxon>Peronosporaceae</taxon>
        <taxon>Phytophthora</taxon>
    </lineage>
</organism>
<name>A0A6A4EX89_9STRA</name>
<evidence type="ECO:0000313" key="4">
    <source>
        <dbReference type="Proteomes" id="UP000435112"/>
    </source>
</evidence>
<reference evidence="2 3" key="1">
    <citation type="submission" date="2018-08" db="EMBL/GenBank/DDBJ databases">
        <title>Genomic investigation of the strawberry pathogen Phytophthora fragariae indicates pathogenicity is determined by transcriptional variation in three key races.</title>
        <authorList>
            <person name="Adams T.M."/>
            <person name="Armitage A.D."/>
            <person name="Sobczyk M.K."/>
            <person name="Bates H.J."/>
            <person name="Dunwell J.M."/>
            <person name="Nellist C.F."/>
            <person name="Harrison R.J."/>
        </authorList>
    </citation>
    <scope>NUCLEOTIDE SEQUENCE [LARGE SCALE GENOMIC DNA]</scope>
    <source>
        <strain evidence="1 4">SCRP324</strain>
        <strain evidence="2 3">SCRP333</strain>
    </source>
</reference>
<dbReference type="EMBL" id="QXFU01001068">
    <property type="protein sequence ID" value="KAE9011681.1"/>
    <property type="molecule type" value="Genomic_DNA"/>
</dbReference>
<dbReference type="EMBL" id="QXFT01000853">
    <property type="protein sequence ID" value="KAE9334507.1"/>
    <property type="molecule type" value="Genomic_DNA"/>
</dbReference>
<proteinExistence type="predicted"/>
<dbReference type="AlphaFoldDB" id="A0A6A4EX89"/>
<sequence>MIRYLRDSSAETRRQLSPSSRARVDRYGLDGDRLTYCVHREILRASSFRLTTIFALGYCTNSMTPPVAAI</sequence>
<dbReference type="Proteomes" id="UP000435112">
    <property type="component" value="Unassembled WGS sequence"/>
</dbReference>
<accession>A0A6A4EX89</accession>
<gene>
    <name evidence="1" type="ORF">PR002_g15003</name>
    <name evidence="2" type="ORF">PR003_g13486</name>
</gene>
<dbReference type="Proteomes" id="UP000434957">
    <property type="component" value="Unassembled WGS sequence"/>
</dbReference>
<protein>
    <submittedName>
        <fullName evidence="2">Uncharacterized protein</fullName>
    </submittedName>
</protein>
<comment type="caution">
    <text evidence="2">The sequence shown here is derived from an EMBL/GenBank/DDBJ whole genome shotgun (WGS) entry which is preliminary data.</text>
</comment>
<evidence type="ECO:0000313" key="2">
    <source>
        <dbReference type="EMBL" id="KAE9334507.1"/>
    </source>
</evidence>
<evidence type="ECO:0000313" key="3">
    <source>
        <dbReference type="Proteomes" id="UP000434957"/>
    </source>
</evidence>
<keyword evidence="3" id="KW-1185">Reference proteome</keyword>